<feature type="transmembrane region" description="Helical" evidence="1">
    <location>
        <begin position="93"/>
        <end position="111"/>
    </location>
</feature>
<proteinExistence type="predicted"/>
<evidence type="ECO:0000313" key="3">
    <source>
        <dbReference type="Proteomes" id="UP000595046"/>
    </source>
</evidence>
<keyword evidence="3" id="KW-1185">Reference proteome</keyword>
<dbReference type="RefSeq" id="WP_197351284.1">
    <property type="nucleotide sequence ID" value="NZ_CP048882.1"/>
</dbReference>
<keyword evidence="1" id="KW-0812">Transmembrane</keyword>
<gene>
    <name evidence="2" type="ORF">G4Z16_15020</name>
</gene>
<feature type="transmembrane region" description="Helical" evidence="1">
    <location>
        <begin position="320"/>
        <end position="339"/>
    </location>
</feature>
<dbReference type="AlphaFoldDB" id="A0A7T1T6W3"/>
<protein>
    <submittedName>
        <fullName evidence="2">Uncharacterized protein</fullName>
    </submittedName>
</protein>
<dbReference type="EMBL" id="CP048882">
    <property type="protein sequence ID" value="QPP07477.1"/>
    <property type="molecule type" value="Genomic_DNA"/>
</dbReference>
<name>A0A7T1T6W3_9ACTN</name>
<organism evidence="2 3">
    <name type="scientific">Streptomyces bathyalis</name>
    <dbReference type="NCBI Taxonomy" id="2710756"/>
    <lineage>
        <taxon>Bacteria</taxon>
        <taxon>Bacillati</taxon>
        <taxon>Actinomycetota</taxon>
        <taxon>Actinomycetes</taxon>
        <taxon>Kitasatosporales</taxon>
        <taxon>Streptomycetaceae</taxon>
        <taxon>Streptomyces</taxon>
    </lineage>
</organism>
<dbReference type="Proteomes" id="UP000595046">
    <property type="component" value="Chromosome"/>
</dbReference>
<keyword evidence="1" id="KW-1133">Transmembrane helix</keyword>
<feature type="transmembrane region" description="Helical" evidence="1">
    <location>
        <begin position="117"/>
        <end position="134"/>
    </location>
</feature>
<feature type="transmembrane region" description="Helical" evidence="1">
    <location>
        <begin position="171"/>
        <end position="190"/>
    </location>
</feature>
<feature type="transmembrane region" description="Helical" evidence="1">
    <location>
        <begin position="146"/>
        <end position="165"/>
    </location>
</feature>
<keyword evidence="1" id="KW-0472">Membrane</keyword>
<evidence type="ECO:0000256" key="1">
    <source>
        <dbReference type="SAM" id="Phobius"/>
    </source>
</evidence>
<accession>A0A7T1T6W3</accession>
<reference evidence="3" key="1">
    <citation type="submission" date="2020-02" db="EMBL/GenBank/DDBJ databases">
        <title>Streptomyces sp. ASO4wet.</title>
        <authorList>
            <person name="Risdian C."/>
            <person name="Landwehr W."/>
            <person name="Schupp P."/>
            <person name="Wink J."/>
        </authorList>
    </citation>
    <scope>NUCLEOTIDE SEQUENCE [LARGE SCALE GENOMIC DNA]</scope>
    <source>
        <strain evidence="3">ASO4wet</strain>
    </source>
</reference>
<feature type="transmembrane region" description="Helical" evidence="1">
    <location>
        <begin position="298"/>
        <end position="314"/>
    </location>
</feature>
<evidence type="ECO:0000313" key="2">
    <source>
        <dbReference type="EMBL" id="QPP07477.1"/>
    </source>
</evidence>
<dbReference type="KEGG" id="sbat:G4Z16_15020"/>
<sequence length="358" mass="39221">MSSTTEEDIGWDDEFTTALMQRGLDEKTAEACVAEAVAHCEESGESLRQAFGDPEEYADSVATSRIPVSKRARTDYDNVTMDEYWGAPLTMPAYYLFLGGILAWIGAGLWIRVTVAGLVGSVLLGVICAVLGGAHSLRAAGHRRAALVTLCVALALSGPTALAFFELPHNGLGRIPTPTLIAVALLLNWVGERLERPHTAERRAIEALRRRATRRGSAASGAPDARETRRWLAHLHGLLRGRHHVRRGEARRLVADARQHLEASGTRPQDEFGDVERYALSLVEEGGAKRPSRQELSLYRRWGLFGIAVLQLAQTPWVDIGWSKWGFLAVAVLTGFGLVRHYRNKSRTRTAGSSPDGQ</sequence>